<evidence type="ECO:0000313" key="3">
    <source>
        <dbReference type="EMBL" id="OJA17839.1"/>
    </source>
</evidence>
<dbReference type="EMBL" id="LVVM01001801">
    <property type="protein sequence ID" value="OJA17839.1"/>
    <property type="molecule type" value="Genomic_DNA"/>
</dbReference>
<comment type="caution">
    <text evidence="3">The sequence shown here is derived from an EMBL/GenBank/DDBJ whole genome shotgun (WGS) entry which is preliminary data.</text>
</comment>
<feature type="compositionally biased region" description="Basic and acidic residues" evidence="2">
    <location>
        <begin position="172"/>
        <end position="182"/>
    </location>
</feature>
<evidence type="ECO:0000313" key="4">
    <source>
        <dbReference type="Proteomes" id="UP000183567"/>
    </source>
</evidence>
<feature type="region of interest" description="Disordered" evidence="2">
    <location>
        <begin position="19"/>
        <end position="66"/>
    </location>
</feature>
<feature type="coiled-coil region" evidence="1">
    <location>
        <begin position="185"/>
        <end position="269"/>
    </location>
</feature>
<dbReference type="InterPro" id="IPR033349">
    <property type="entry name" value="ATRIP"/>
</dbReference>
<keyword evidence="4" id="KW-1185">Reference proteome</keyword>
<sequence>MSDSGDEFSDGIVLDDQMLAALDEEESRFQRATHPNAGDPERPAKRRKLDTGHPPNPGVFSHFTPDDIEDLPDITVHRDGTYGIELHGPITPVANSALGGNARSPTTYVSRPTVTPSNNSLGYTAHAGGNFITHAPLARPSEPRRLSATTHPPRAPSTRVEVQPIPQSQSDSRPHNVDPSHTDFFDAQLADMRRLTNELREEKKKLQDELKDMLDSKLAKEGEVSNLRRNIEKTAQDHATQIAKLRAAKDESEARQIQMQKEMREEAERLKTQFTFRQHEIETSTRKSPRALPLKKVPVAASAIPIPLPSQMQRWTQNEAAAGPSRVVQGSPTRPRFGKIARNERARKPMAENRSLPSGFQTSASPTRSRATDAVKGKGKALDIGKRGSPNVNFDSGPPPALLPVGGTQTTQTAQDDVYGDMAQDDMFMADSNMDTKIHPQDDVEMVDGTQDPQPPTPVDEEIEEVVPHRWIMDLHRIVLLHIEPTCRMTTLQALLGVSLPTGPKSDAYTSACSRILDVLARVPSEDSLDWGNAAQTICRALIEMAVVLTASNHTASLAALLSQLTHLMYTLPTPHRYLLVANGTDAEEDGVPRILAVLCSIIQDHVSKLDDHETEKSDLGVLAKESLALLEALCLITPSDLENRLAFVPGSRSVLSTLVGPSRPMWFLFYSTRILYWLSTRPNLFRSLLSFSDTEGQPQDYTKLPHVEWMCSLLVDSSRADDEADGIKQHILKFFGLLSMAHPSAHVIIVESQSVIPSITSYLYDLTTLVWQGDEALESNPPVASRVIQRMNQTTFLLHHLILRADTDVRLRERLENARGEYNGAIHLFIVAMSRLSFADVPEWVKGKDKQELEKIADLARELLELMVEGPELDAIWATYQEPDEELEDDEEAEARRLDANEI</sequence>
<dbReference type="Proteomes" id="UP000183567">
    <property type="component" value="Unassembled WGS sequence"/>
</dbReference>
<name>A0A1J8QB04_9AGAM</name>
<feature type="compositionally biased region" description="Acidic residues" evidence="2">
    <location>
        <begin position="883"/>
        <end position="894"/>
    </location>
</feature>
<feature type="region of interest" description="Disordered" evidence="2">
    <location>
        <begin position="882"/>
        <end position="904"/>
    </location>
</feature>
<keyword evidence="1" id="KW-0175">Coiled coil</keyword>
<feature type="region of interest" description="Disordered" evidence="2">
    <location>
        <begin position="142"/>
        <end position="182"/>
    </location>
</feature>
<dbReference type="AlphaFoldDB" id="A0A1J8QB04"/>
<feature type="region of interest" description="Disordered" evidence="2">
    <location>
        <begin position="348"/>
        <end position="398"/>
    </location>
</feature>
<feature type="compositionally biased region" description="Basic and acidic residues" evidence="2">
    <location>
        <begin position="895"/>
        <end position="904"/>
    </location>
</feature>
<dbReference type="PANTHER" id="PTHR28594:SF1">
    <property type="entry name" value="ATR-INTERACTING PROTEIN"/>
    <property type="match status" value="1"/>
</dbReference>
<feature type="compositionally biased region" description="Basic and acidic residues" evidence="2">
    <location>
        <begin position="370"/>
        <end position="386"/>
    </location>
</feature>
<proteinExistence type="predicted"/>
<feature type="compositionally biased region" description="Polar residues" evidence="2">
    <location>
        <begin position="355"/>
        <end position="369"/>
    </location>
</feature>
<organism evidence="3 4">
    <name type="scientific">Rhizopogon vesiculosus</name>
    <dbReference type="NCBI Taxonomy" id="180088"/>
    <lineage>
        <taxon>Eukaryota</taxon>
        <taxon>Fungi</taxon>
        <taxon>Dikarya</taxon>
        <taxon>Basidiomycota</taxon>
        <taxon>Agaricomycotina</taxon>
        <taxon>Agaricomycetes</taxon>
        <taxon>Agaricomycetidae</taxon>
        <taxon>Boletales</taxon>
        <taxon>Suillineae</taxon>
        <taxon>Rhizopogonaceae</taxon>
        <taxon>Rhizopogon</taxon>
    </lineage>
</organism>
<gene>
    <name evidence="3" type="ORF">AZE42_03331</name>
</gene>
<protein>
    <submittedName>
        <fullName evidence="3">Uncharacterized protein</fullName>
    </submittedName>
</protein>
<evidence type="ECO:0000256" key="1">
    <source>
        <dbReference type="SAM" id="Coils"/>
    </source>
</evidence>
<evidence type="ECO:0000256" key="2">
    <source>
        <dbReference type="SAM" id="MobiDB-lite"/>
    </source>
</evidence>
<dbReference type="PANTHER" id="PTHR28594">
    <property type="entry name" value="ATR-INTERACTING PROTEIN"/>
    <property type="match status" value="1"/>
</dbReference>
<reference evidence="3 4" key="1">
    <citation type="submission" date="2016-03" db="EMBL/GenBank/DDBJ databases">
        <title>Comparative genomics of the ectomycorrhizal sister species Rhizopogon vinicolor and Rhizopogon vesiculosus (Basidiomycota: Boletales) reveals a divergence of the mating type B locus.</title>
        <authorList>
            <person name="Mujic A.B."/>
            <person name="Kuo A."/>
            <person name="Tritt A."/>
            <person name="Lipzen A."/>
            <person name="Chen C."/>
            <person name="Johnson J."/>
            <person name="Sharma A."/>
            <person name="Barry K."/>
            <person name="Grigoriev I.V."/>
            <person name="Spatafora J.W."/>
        </authorList>
    </citation>
    <scope>NUCLEOTIDE SEQUENCE [LARGE SCALE GENOMIC DNA]</scope>
    <source>
        <strain evidence="3 4">AM-OR11-056</strain>
    </source>
</reference>
<dbReference type="GO" id="GO:0000077">
    <property type="term" value="P:DNA damage checkpoint signaling"/>
    <property type="evidence" value="ECO:0007669"/>
    <property type="project" value="InterPro"/>
</dbReference>
<dbReference type="OrthoDB" id="3366922at2759"/>
<accession>A0A1J8QB04</accession>